<gene>
    <name evidence="2" type="ORF">FOA19_00700</name>
</gene>
<dbReference type="OrthoDB" id="9907519at2"/>
<dbReference type="Proteomes" id="UP000324133">
    <property type="component" value="Unassembled WGS sequence"/>
</dbReference>
<protein>
    <submittedName>
        <fullName evidence="2">Uncharacterized protein</fullName>
    </submittedName>
</protein>
<dbReference type="RefSeq" id="WP_149088882.1">
    <property type="nucleotide sequence ID" value="NZ_VKKY01000001.1"/>
</dbReference>
<name>A0A5B6TIG2_9BACT</name>
<evidence type="ECO:0000313" key="3">
    <source>
        <dbReference type="Proteomes" id="UP000324133"/>
    </source>
</evidence>
<dbReference type="AlphaFoldDB" id="A0A5B6TIG2"/>
<keyword evidence="3" id="KW-1185">Reference proteome</keyword>
<reference evidence="2 3" key="1">
    <citation type="submission" date="2019-07" db="EMBL/GenBank/DDBJ databases">
        <title>Rufibacter sp. nov., isolated from lake sediment.</title>
        <authorList>
            <person name="Qu J.-H."/>
        </authorList>
    </citation>
    <scope>NUCLEOTIDE SEQUENCE [LARGE SCALE GENOMIC DNA]</scope>
    <source>
        <strain evidence="2 3">NBS58-1</strain>
    </source>
</reference>
<feature type="transmembrane region" description="Helical" evidence="1">
    <location>
        <begin position="7"/>
        <end position="23"/>
    </location>
</feature>
<keyword evidence="1" id="KW-1133">Transmembrane helix</keyword>
<sequence length="198" mass="22204">MKKFKKIVLDVIPMVAVIAVSTASDKYPFVFKALICLWAAWFLYTTLNNLLYRVGVKENEIRYHTINDNYHKYFQIGIGIALTVLSICTWLWITTRKDFAPIGVVIGLLLIVAGLLELPRGEMKLRTDSLILSGVPDEIGKDALTGIVIEEDRITLTHTRGEVVSQEMLRLDPKTATAIEQFLVVRIGCGEIIKNNVG</sequence>
<feature type="transmembrane region" description="Helical" evidence="1">
    <location>
        <begin position="29"/>
        <end position="52"/>
    </location>
</feature>
<dbReference type="EMBL" id="VKKY01000001">
    <property type="protein sequence ID" value="KAA3439237.1"/>
    <property type="molecule type" value="Genomic_DNA"/>
</dbReference>
<keyword evidence="1" id="KW-0472">Membrane</keyword>
<keyword evidence="1" id="KW-0812">Transmembrane</keyword>
<proteinExistence type="predicted"/>
<feature type="transmembrane region" description="Helical" evidence="1">
    <location>
        <begin position="73"/>
        <end position="93"/>
    </location>
</feature>
<accession>A0A5B6TIG2</accession>
<evidence type="ECO:0000256" key="1">
    <source>
        <dbReference type="SAM" id="Phobius"/>
    </source>
</evidence>
<evidence type="ECO:0000313" key="2">
    <source>
        <dbReference type="EMBL" id="KAA3439237.1"/>
    </source>
</evidence>
<feature type="transmembrane region" description="Helical" evidence="1">
    <location>
        <begin position="99"/>
        <end position="116"/>
    </location>
</feature>
<comment type="caution">
    <text evidence="2">The sequence shown here is derived from an EMBL/GenBank/DDBJ whole genome shotgun (WGS) entry which is preliminary data.</text>
</comment>
<organism evidence="2 3">
    <name type="scientific">Rufibacter hautae</name>
    <dbReference type="NCBI Taxonomy" id="2595005"/>
    <lineage>
        <taxon>Bacteria</taxon>
        <taxon>Pseudomonadati</taxon>
        <taxon>Bacteroidota</taxon>
        <taxon>Cytophagia</taxon>
        <taxon>Cytophagales</taxon>
        <taxon>Hymenobacteraceae</taxon>
        <taxon>Rufibacter</taxon>
    </lineage>
</organism>